<proteinExistence type="predicted"/>
<dbReference type="InterPro" id="IPR043746">
    <property type="entry name" value="DUF5691"/>
</dbReference>
<feature type="compositionally biased region" description="Pro residues" evidence="1">
    <location>
        <begin position="83"/>
        <end position="92"/>
    </location>
</feature>
<keyword evidence="3" id="KW-1185">Reference proteome</keyword>
<dbReference type="RefSeq" id="WP_253797465.1">
    <property type="nucleotide sequence ID" value="NZ_JAMZDX010000003.1"/>
</dbReference>
<feature type="region of interest" description="Disordered" evidence="1">
    <location>
        <begin position="1"/>
        <end position="20"/>
    </location>
</feature>
<sequence length="559" mass="58008">MTASAVGTAAEPARTAVDDDWAELETAALLGTDRRPLPPPGGTGPAGELADAVDRTDQATALLELAALAAVRRRAGATAGAPPAIPAPAAPDPRPEVSEAAARRLAVLLGGRSAAATTANLAELLPQWLSAARERGYRPPAHLLPSLLDTARTRSELRADTVALAGPLGRWLAGQNPDWRFVTRTAPAGTPAIPAIPAASTEPAGPPATAPLDRPTPDGEQLWHEGLFAERVTHLTRLRRSNPAAGLALLASTWSTERAEDRVLFLDALQDGLSASDESFLEAALSDRSKNVRTTAAELLSTLPGSAFAARMAERARAAVRLTYGSAPGAHLAVTPPAACDAAMQRDGIPVKSPTGRGERAWWFGEIVAGAPLALWAQDTGLTPDQLLTLRAADGEADWTDDLHEAWARAAVRQQDAGWARALLGPAPRPGRPGRTSGAPARLLAVLPPAERAAWTAAFVRAHGLGDAFQLLGACATPWTPPLSTAVVAALERAAASGAYPWSHSGVLGMTERALAPETAPAVEALAADAAPDTAWADTFGRLAETLRFRAAMLAELTG</sequence>
<accession>A0ABT1IYE0</accession>
<feature type="region of interest" description="Disordered" evidence="1">
    <location>
        <begin position="28"/>
        <end position="52"/>
    </location>
</feature>
<reference evidence="2 3" key="1">
    <citation type="submission" date="2022-06" db="EMBL/GenBank/DDBJ databases">
        <title>Sequencing the genomes of 1000 actinobacteria strains.</title>
        <authorList>
            <person name="Klenk H.-P."/>
        </authorList>
    </citation>
    <scope>NUCLEOTIDE SEQUENCE [LARGE SCALE GENOMIC DNA]</scope>
    <source>
        <strain evidence="2 3">DSM 41656</strain>
    </source>
</reference>
<organism evidence="2 3">
    <name type="scientific">Kitasatospora paracochleata</name>
    <dbReference type="NCBI Taxonomy" id="58354"/>
    <lineage>
        <taxon>Bacteria</taxon>
        <taxon>Bacillati</taxon>
        <taxon>Actinomycetota</taxon>
        <taxon>Actinomycetes</taxon>
        <taxon>Kitasatosporales</taxon>
        <taxon>Streptomycetaceae</taxon>
        <taxon>Kitasatospora</taxon>
    </lineage>
</organism>
<evidence type="ECO:0000313" key="2">
    <source>
        <dbReference type="EMBL" id="MCP2309886.1"/>
    </source>
</evidence>
<comment type="caution">
    <text evidence="2">The sequence shown here is derived from an EMBL/GenBank/DDBJ whole genome shotgun (WGS) entry which is preliminary data.</text>
</comment>
<gene>
    <name evidence="2" type="ORF">FHR36_003019</name>
</gene>
<protein>
    <recommendedName>
        <fullName evidence="4">HEAT repeat protein</fullName>
    </recommendedName>
</protein>
<evidence type="ECO:0000313" key="3">
    <source>
        <dbReference type="Proteomes" id="UP001206483"/>
    </source>
</evidence>
<dbReference type="Proteomes" id="UP001206483">
    <property type="component" value="Unassembled WGS sequence"/>
</dbReference>
<evidence type="ECO:0008006" key="4">
    <source>
        <dbReference type="Google" id="ProtNLM"/>
    </source>
</evidence>
<feature type="region of interest" description="Disordered" evidence="1">
    <location>
        <begin position="78"/>
        <end position="98"/>
    </location>
</feature>
<dbReference type="Pfam" id="PF18944">
    <property type="entry name" value="DUF5691"/>
    <property type="match status" value="1"/>
</dbReference>
<name>A0ABT1IYE0_9ACTN</name>
<dbReference type="EMBL" id="JAMZDX010000003">
    <property type="protein sequence ID" value="MCP2309886.1"/>
    <property type="molecule type" value="Genomic_DNA"/>
</dbReference>
<evidence type="ECO:0000256" key="1">
    <source>
        <dbReference type="SAM" id="MobiDB-lite"/>
    </source>
</evidence>